<evidence type="ECO:0008006" key="13">
    <source>
        <dbReference type="Google" id="ProtNLM"/>
    </source>
</evidence>
<evidence type="ECO:0000256" key="7">
    <source>
        <dbReference type="ARBA" id="ARBA00064543"/>
    </source>
</evidence>
<dbReference type="InterPro" id="IPR023093">
    <property type="entry name" value="ScpA-like_C"/>
</dbReference>
<keyword evidence="4" id="KW-0131">Cell cycle</keyword>
<dbReference type="Pfam" id="PF04824">
    <property type="entry name" value="Rad21_Rec8"/>
    <property type="match status" value="1"/>
</dbReference>
<sequence>MFESQSLLSRKGALRSVWEAAYFHKKLKKAQVTQTNISSSVDKILVDEVPVLAYRILGYILLGVVRIYSKKVEYLFDDCQKMLIKVKDFAVGKQFNADMEGFSAPCFSITLPKTFELDAFDLEVLEDVSGGNVRPQEEITLQGSTQLYVNSFYLTLNNFFFFLFILLHFIFGAADTLKNEGIRHYFLDQYRFEDVASQPETCSTISPPDEDFLLPCLMDTAQLVSSLHDLSSIEASMEKFRDCSFSQGECLDLQLFHRVEIDIGGPFDGEHHSNGEQTSLEMTSSENRRHQVTIECHSVPNTFDATPQSKLQVTAEGHRVTNTLDATPESNLPDASGSTTPEFIIVHTPTKKEHARIPRKRKCLFDEKIVLSSEFLKKSIQSSSDLIRKRRKVPHTAYDAWKVYQIANLSQGFLEALIPCISLELRSLFHAKKLMTPELVVNVEAPDGLVVPGSPTVNQLLKETAIAPETPAIHSTLMGVSEVHKLTDSDRVVPASSFESSQQRQSSSENEEFDILMNEEINSCEVANQKINGWSDRTGMVARYLCRSFLNQKKQGDENAVTLSQFLTGKTKKESSRLFYEILVLKSKGYVDVEQNNAYGDIRVMKTLQMESVSGKLKVSR</sequence>
<dbReference type="PANTHER" id="PTHR12585">
    <property type="entry name" value="SCC1 / RAD21 FAMILY MEMBER"/>
    <property type="match status" value="1"/>
</dbReference>
<evidence type="ECO:0000259" key="10">
    <source>
        <dbReference type="Pfam" id="PF04825"/>
    </source>
</evidence>
<dbReference type="PANTHER" id="PTHR12585:SF73">
    <property type="entry name" value="SISTER CHROMATID COHESION 1 PROTEIN 2"/>
    <property type="match status" value="1"/>
</dbReference>
<keyword evidence="8" id="KW-1133">Transmembrane helix</keyword>
<name>D7UBE8_VITVI</name>
<dbReference type="FunFam" id="1.10.10.580:FF:000002">
    <property type="entry name" value="Sister chromatid cohesion 1 protein 4"/>
    <property type="match status" value="1"/>
</dbReference>
<dbReference type="Pfam" id="PF04825">
    <property type="entry name" value="Rad21_Rec8_N"/>
    <property type="match status" value="1"/>
</dbReference>
<evidence type="ECO:0000256" key="8">
    <source>
        <dbReference type="SAM" id="Phobius"/>
    </source>
</evidence>
<evidence type="ECO:0000256" key="2">
    <source>
        <dbReference type="ARBA" id="ARBA00009870"/>
    </source>
</evidence>
<keyword evidence="12" id="KW-1185">Reference proteome</keyword>
<keyword evidence="4" id="KW-0498">Mitosis</keyword>
<evidence type="ECO:0000256" key="5">
    <source>
        <dbReference type="ARBA" id="ARBA00022829"/>
    </source>
</evidence>
<dbReference type="SUPFAM" id="SSF46785">
    <property type="entry name" value="Winged helix' DNA-binding domain"/>
    <property type="match status" value="1"/>
</dbReference>
<feature type="domain" description="Rad21/Rec8-like protein C-terminal eukaryotic" evidence="9">
    <location>
        <begin position="558"/>
        <end position="606"/>
    </location>
</feature>
<gene>
    <name evidence="11" type="ordered locus">VIT_14s0171g00240</name>
</gene>
<dbReference type="InterPro" id="IPR039781">
    <property type="entry name" value="Rad21/Rec8-like"/>
</dbReference>
<dbReference type="OMA" id="PDRFYEP"/>
<evidence type="ECO:0000259" key="9">
    <source>
        <dbReference type="Pfam" id="PF04824"/>
    </source>
</evidence>
<dbReference type="GO" id="GO:0008278">
    <property type="term" value="C:cohesin complex"/>
    <property type="evidence" value="ECO:0000318"/>
    <property type="project" value="GO_Central"/>
</dbReference>
<dbReference type="InterPro" id="IPR036390">
    <property type="entry name" value="WH_DNA-bd_sf"/>
</dbReference>
<dbReference type="FunCoup" id="D7UBE8">
    <property type="interactions" value="1778"/>
</dbReference>
<dbReference type="GO" id="GO:0005634">
    <property type="term" value="C:nucleus"/>
    <property type="evidence" value="ECO:0007669"/>
    <property type="project" value="UniProtKB-SubCell"/>
</dbReference>
<protein>
    <recommendedName>
        <fullName evidence="13">Sister chromatid cohesion 1 protein 2</fullName>
    </recommendedName>
</protein>
<dbReference type="GO" id="GO:0007062">
    <property type="term" value="P:sister chromatid cohesion"/>
    <property type="evidence" value="ECO:0000318"/>
    <property type="project" value="GO_Central"/>
</dbReference>
<dbReference type="PaxDb" id="29760-VIT_14s0171g00240.t01"/>
<dbReference type="GO" id="GO:0007059">
    <property type="term" value="P:chromosome segregation"/>
    <property type="evidence" value="ECO:0007669"/>
    <property type="project" value="UniProtKB-KW"/>
</dbReference>
<evidence type="ECO:0000256" key="6">
    <source>
        <dbReference type="ARBA" id="ARBA00023242"/>
    </source>
</evidence>
<dbReference type="AlphaFoldDB" id="D7UBE8"/>
<dbReference type="GO" id="GO:0003682">
    <property type="term" value="F:chromatin binding"/>
    <property type="evidence" value="ECO:0000318"/>
    <property type="project" value="GO_Central"/>
</dbReference>
<keyword evidence="8" id="KW-0812">Transmembrane</keyword>
<keyword evidence="6" id="KW-0539">Nucleus</keyword>
<evidence type="ECO:0000256" key="3">
    <source>
        <dbReference type="ARBA" id="ARBA00022618"/>
    </source>
</evidence>
<evidence type="ECO:0000313" key="11">
    <source>
        <dbReference type="EMBL" id="CBI40063.3"/>
    </source>
</evidence>
<dbReference type="InterPro" id="IPR006910">
    <property type="entry name" value="Rad21_Rec8_N"/>
</dbReference>
<dbReference type="HOGENOM" id="CLU_015577_0_0_1"/>
<dbReference type="GO" id="GO:0051301">
    <property type="term" value="P:cell division"/>
    <property type="evidence" value="ECO:0007669"/>
    <property type="project" value="UniProtKB-KW"/>
</dbReference>
<dbReference type="STRING" id="29760.D7UBE8"/>
<keyword evidence="3" id="KW-0132">Cell division</keyword>
<evidence type="ECO:0000256" key="4">
    <source>
        <dbReference type="ARBA" id="ARBA00022776"/>
    </source>
</evidence>
<organism evidence="11 12">
    <name type="scientific">Vitis vinifera</name>
    <name type="common">Grape</name>
    <dbReference type="NCBI Taxonomy" id="29760"/>
    <lineage>
        <taxon>Eukaryota</taxon>
        <taxon>Viridiplantae</taxon>
        <taxon>Streptophyta</taxon>
        <taxon>Embryophyta</taxon>
        <taxon>Tracheophyta</taxon>
        <taxon>Spermatophyta</taxon>
        <taxon>Magnoliopsida</taxon>
        <taxon>eudicotyledons</taxon>
        <taxon>Gunneridae</taxon>
        <taxon>Pentapetalae</taxon>
        <taxon>rosids</taxon>
        <taxon>Vitales</taxon>
        <taxon>Vitaceae</taxon>
        <taxon>Viteae</taxon>
        <taxon>Vitis</taxon>
    </lineage>
</organism>
<feature type="domain" description="Rad21/Rec8-like protein N-terminal" evidence="10">
    <location>
        <begin position="1"/>
        <end position="98"/>
    </location>
</feature>
<comment type="subcellular location">
    <subcellularLocation>
        <location evidence="1">Nucleus</location>
    </subcellularLocation>
</comment>
<feature type="transmembrane region" description="Helical" evidence="8">
    <location>
        <begin position="51"/>
        <end position="68"/>
    </location>
</feature>
<dbReference type="CDD" id="cd21793">
    <property type="entry name" value="Rad21_Rec8_M_AtSYN1-like"/>
    <property type="match status" value="1"/>
</dbReference>
<dbReference type="InterPro" id="IPR006909">
    <property type="entry name" value="Rad21/Rec8_C_eu"/>
</dbReference>
<dbReference type="GO" id="GO:1990414">
    <property type="term" value="P:replication-born double-strand break repair via sister chromatid exchange"/>
    <property type="evidence" value="ECO:0000318"/>
    <property type="project" value="GO_Central"/>
</dbReference>
<evidence type="ECO:0000256" key="1">
    <source>
        <dbReference type="ARBA" id="ARBA00004123"/>
    </source>
</evidence>
<comment type="similarity">
    <text evidence="2">Belongs to the rad21 family.</text>
</comment>
<accession>D7UBE8</accession>
<evidence type="ECO:0000313" key="12">
    <source>
        <dbReference type="Proteomes" id="UP000009183"/>
    </source>
</evidence>
<dbReference type="EMBL" id="FN596749">
    <property type="protein sequence ID" value="CBI40063.3"/>
    <property type="molecule type" value="Genomic_DNA"/>
</dbReference>
<feature type="transmembrane region" description="Helical" evidence="8">
    <location>
        <begin position="152"/>
        <end position="174"/>
    </location>
</feature>
<reference evidence="12" key="1">
    <citation type="journal article" date="2007" name="Nature">
        <title>The grapevine genome sequence suggests ancestral hexaploidization in major angiosperm phyla.</title>
        <authorList>
            <consortium name="The French-Italian Public Consortium for Grapevine Genome Characterization."/>
            <person name="Jaillon O."/>
            <person name="Aury J.-M."/>
            <person name="Noel B."/>
            <person name="Policriti A."/>
            <person name="Clepet C."/>
            <person name="Casagrande A."/>
            <person name="Choisne N."/>
            <person name="Aubourg S."/>
            <person name="Vitulo N."/>
            <person name="Jubin C."/>
            <person name="Vezzi A."/>
            <person name="Legeai F."/>
            <person name="Hugueney P."/>
            <person name="Dasilva C."/>
            <person name="Horner D."/>
            <person name="Mica E."/>
            <person name="Jublot D."/>
            <person name="Poulain J."/>
            <person name="Bruyere C."/>
            <person name="Billault A."/>
            <person name="Segurens B."/>
            <person name="Gouyvenoux M."/>
            <person name="Ugarte E."/>
            <person name="Cattonaro F."/>
            <person name="Anthouard V."/>
            <person name="Vico V."/>
            <person name="Del Fabbro C."/>
            <person name="Alaux M."/>
            <person name="Di Gaspero G."/>
            <person name="Dumas V."/>
            <person name="Felice N."/>
            <person name="Paillard S."/>
            <person name="Juman I."/>
            <person name="Moroldo M."/>
            <person name="Scalabrin S."/>
            <person name="Canaguier A."/>
            <person name="Le Clainche I."/>
            <person name="Malacrida G."/>
            <person name="Durand E."/>
            <person name="Pesole G."/>
            <person name="Laucou V."/>
            <person name="Chatelet P."/>
            <person name="Merdinoglu D."/>
            <person name="Delledonne M."/>
            <person name="Pezzotti M."/>
            <person name="Lecharny A."/>
            <person name="Scarpelli C."/>
            <person name="Artiguenave F."/>
            <person name="Pe M.E."/>
            <person name="Valle G."/>
            <person name="Morgante M."/>
            <person name="Caboche M."/>
            <person name="Adam-Blondon A.-F."/>
            <person name="Weissenbach J."/>
            <person name="Quetier F."/>
            <person name="Wincker P."/>
        </authorList>
    </citation>
    <scope>NUCLEOTIDE SEQUENCE [LARGE SCALE GENOMIC DNA]</scope>
    <source>
        <strain evidence="12">cv. Pinot noir / PN40024</strain>
    </source>
</reference>
<keyword evidence="8" id="KW-0472">Membrane</keyword>
<keyword evidence="5" id="KW-0159">Chromosome partition</keyword>
<dbReference type="Proteomes" id="UP000009183">
    <property type="component" value="Chromosome 14"/>
</dbReference>
<dbReference type="InParanoid" id="D7UBE8"/>
<comment type="subunit">
    <text evidence="7">Component of the cohesin complex.</text>
</comment>
<proteinExistence type="inferred from homology"/>
<dbReference type="eggNOG" id="KOG1213">
    <property type="taxonomic scope" value="Eukaryota"/>
</dbReference>
<dbReference type="Gene3D" id="1.10.10.580">
    <property type="entry name" value="Structural maintenance of chromosome 1. Chain E"/>
    <property type="match status" value="1"/>
</dbReference>